<feature type="compositionally biased region" description="Acidic residues" evidence="15">
    <location>
        <begin position="937"/>
        <end position="949"/>
    </location>
</feature>
<sequence length="994" mass="111047">MKNQLIQQQDLHHLQRLKCLKKIPLHFQIYLYQIIISLFFKKKIISNLILILSFSNLLKASFQPQKRHYDTHIYYVMETKSSNLTHSQASFFAQSLNAQLVERVGELKDSWLINAHKDFVNQGYQLYLPSSNLGHQPLNSRNLIQRDSIIERFELIKRSINNPQLQSEILEFDHHQAFKSKRSLNLLPPNQISFSIKSLDRQILRQRHKRNVIYVPSKDGSQPQPLDHSSSNLHTRNPTSLSLSQLAAKKFNIRDPLWPKQWHLVNDAIPHLMINVTGVWDMGITGKNISVAIVDDGIDMTSEDLKPNFFEAGSWDYNDHTPLPEPRLPDDLHGTRCAGEIAAIRNDVCGVGVAYDAKVAGIRILSATISDADEASALNYAYHENHVYSCSWGPPDDGRSMEAPSRLIFKAMLNGIQNGRDGKGSIFVFASGNGGAVDDQCNFDGYTNSIYSITISAIDRKALHPYYSEVCSANMVVTFSSGSGDNIHTTDVGKKKCTDRHGGTSAAAPLGAAIFALVLQARPELTWRDVQYLAVTTATPFSLDEDDEWQKTAAGRWYNHKFGFGNLDAYKIVQAAKTWKLVKPQAWWTSPNVNAHSQPVTKEGANSTMVVKQSDIDGANLENLEHITVAVNINHNRRGNVRVELTSPHGSVSILATHRRFDDATTGFPGWVFMSVKHWGENPVGNWTLTVKDPHQAPDTNGTFEDWAIGMWGECKDPLIQKLFKMPDDAEIILPPSPLPGVALETVMPGWKPPETAASPAPTGNPPPLVSEIDMDYKTKSLARPTDHLPADHAGNYSSPDVLTGLGGLSSYLRGKSSWVFVAFGTVVVLGGCLFGWLFILRGRRRREQEGLHSRFNDQNSQTVGLLSGSTRNGMIQKMFNIARGKRNGYGFEPVAGEDDLPMRSMNQSGSFANRLRGSSGQKLRKATTKELYDAFGEGDSDSEEDQDEVDHQDRRVFKDIEADDEYMDSFLEDDSEVQTDSKSQAEQRQEESE</sequence>
<keyword evidence="4 16" id="KW-0812">Transmembrane</keyword>
<dbReference type="FunFam" id="3.40.50.200:FF:000005">
    <property type="entry name" value="Proprotein convertase subtilisin/kexin type 7"/>
    <property type="match status" value="1"/>
</dbReference>
<dbReference type="InterPro" id="IPR036852">
    <property type="entry name" value="Peptidase_S8/S53_dom_sf"/>
</dbReference>
<dbReference type="PRINTS" id="PR00723">
    <property type="entry name" value="SUBTILISIN"/>
</dbReference>
<dbReference type="Pfam" id="PF00082">
    <property type="entry name" value="Peptidase_S8"/>
    <property type="match status" value="1"/>
</dbReference>
<evidence type="ECO:0000256" key="10">
    <source>
        <dbReference type="ARBA" id="ARBA00023136"/>
    </source>
</evidence>
<keyword evidence="10 16" id="KW-0472">Membrane</keyword>
<keyword evidence="12" id="KW-0325">Glycoprotein</keyword>
<dbReference type="PANTHER" id="PTHR42884:SF14">
    <property type="entry name" value="NEUROENDOCRINE CONVERTASE 1"/>
    <property type="match status" value="1"/>
</dbReference>
<feature type="active site" description="Charge relay system" evidence="13 14">
    <location>
        <position position="333"/>
    </location>
</feature>
<comment type="similarity">
    <text evidence="2">Belongs to the peptidase S8 family. Furin subfamily.</text>
</comment>
<evidence type="ECO:0000256" key="9">
    <source>
        <dbReference type="ARBA" id="ARBA00022989"/>
    </source>
</evidence>
<dbReference type="PROSITE" id="PS51892">
    <property type="entry name" value="SUBTILASE"/>
    <property type="match status" value="1"/>
</dbReference>
<dbReference type="GO" id="GO:0007323">
    <property type="term" value="P:peptide pheromone maturation"/>
    <property type="evidence" value="ECO:0007669"/>
    <property type="project" value="UniProtKB-ARBA"/>
</dbReference>
<feature type="compositionally biased region" description="Acidic residues" evidence="15">
    <location>
        <begin position="962"/>
        <end position="978"/>
    </location>
</feature>
<keyword evidence="7 14" id="KW-0720">Serine protease</keyword>
<evidence type="ECO:0000256" key="13">
    <source>
        <dbReference type="PIRSR" id="PIRSR615500-1"/>
    </source>
</evidence>
<dbReference type="GO" id="GO:0000139">
    <property type="term" value="C:Golgi membrane"/>
    <property type="evidence" value="ECO:0007669"/>
    <property type="project" value="TreeGrafter"/>
</dbReference>
<evidence type="ECO:0000256" key="14">
    <source>
        <dbReference type="PROSITE-ProRule" id="PRU01240"/>
    </source>
</evidence>
<dbReference type="InterPro" id="IPR000209">
    <property type="entry name" value="Peptidase_S8/S53_dom"/>
</dbReference>
<evidence type="ECO:0000256" key="16">
    <source>
        <dbReference type="SAM" id="Phobius"/>
    </source>
</evidence>
<dbReference type="InterPro" id="IPR015500">
    <property type="entry name" value="Peptidase_S8_subtilisin-rel"/>
</dbReference>
<feature type="domain" description="P/Homo B" evidence="17">
    <location>
        <begin position="582"/>
        <end position="717"/>
    </location>
</feature>
<dbReference type="AlphaFoldDB" id="A0A9Q3GQ24"/>
<evidence type="ECO:0000259" key="17">
    <source>
        <dbReference type="PROSITE" id="PS51829"/>
    </source>
</evidence>
<feature type="region of interest" description="Disordered" evidence="15">
    <location>
        <begin position="215"/>
        <end position="238"/>
    </location>
</feature>
<organism evidence="18 19">
    <name type="scientific">Austropuccinia psidii MF-1</name>
    <dbReference type="NCBI Taxonomy" id="1389203"/>
    <lineage>
        <taxon>Eukaryota</taxon>
        <taxon>Fungi</taxon>
        <taxon>Dikarya</taxon>
        <taxon>Basidiomycota</taxon>
        <taxon>Pucciniomycotina</taxon>
        <taxon>Pucciniomycetes</taxon>
        <taxon>Pucciniales</taxon>
        <taxon>Sphaerophragmiaceae</taxon>
        <taxon>Austropuccinia</taxon>
    </lineage>
</organism>
<dbReference type="InterPro" id="IPR008979">
    <property type="entry name" value="Galactose-bd-like_sf"/>
</dbReference>
<feature type="compositionally biased region" description="Polar residues" evidence="15">
    <location>
        <begin position="219"/>
        <end position="238"/>
    </location>
</feature>
<dbReference type="InterPro" id="IPR002884">
    <property type="entry name" value="P_dom"/>
</dbReference>
<evidence type="ECO:0000313" key="18">
    <source>
        <dbReference type="EMBL" id="MBW0475823.1"/>
    </source>
</evidence>
<evidence type="ECO:0000256" key="1">
    <source>
        <dbReference type="ARBA" id="ARBA00004370"/>
    </source>
</evidence>
<dbReference type="SUPFAM" id="SSF52743">
    <property type="entry name" value="Subtilisin-like"/>
    <property type="match status" value="1"/>
</dbReference>
<dbReference type="OrthoDB" id="300641at2759"/>
<evidence type="ECO:0000256" key="15">
    <source>
        <dbReference type="SAM" id="MobiDB-lite"/>
    </source>
</evidence>
<keyword evidence="5" id="KW-0732">Signal</keyword>
<dbReference type="CDD" id="cd04059">
    <property type="entry name" value="Peptidases_S8_Protein_convertases_Kexins_Furin-like"/>
    <property type="match status" value="1"/>
</dbReference>
<evidence type="ECO:0000313" key="19">
    <source>
        <dbReference type="Proteomes" id="UP000765509"/>
    </source>
</evidence>
<keyword evidence="3 14" id="KW-0645">Protease</keyword>
<dbReference type="InterPro" id="IPR034182">
    <property type="entry name" value="Kexin/furin"/>
</dbReference>
<proteinExistence type="inferred from homology"/>
<dbReference type="Gene3D" id="2.60.120.260">
    <property type="entry name" value="Galactose-binding domain-like"/>
    <property type="match status" value="1"/>
</dbReference>
<feature type="active site" description="Charge relay system" evidence="13 14">
    <location>
        <position position="295"/>
    </location>
</feature>
<feature type="region of interest" description="Disordered" evidence="15">
    <location>
        <begin position="897"/>
        <end position="994"/>
    </location>
</feature>
<evidence type="ECO:0000256" key="5">
    <source>
        <dbReference type="ARBA" id="ARBA00022729"/>
    </source>
</evidence>
<keyword evidence="6 14" id="KW-0378">Hydrolase</keyword>
<name>A0A9Q3GQ24_9BASI</name>
<comment type="subcellular location">
    <subcellularLocation>
        <location evidence="1">Membrane</location>
    </subcellularLocation>
</comment>
<feature type="active site" description="Charge relay system" evidence="13 14">
    <location>
        <position position="505"/>
    </location>
</feature>
<dbReference type="Gene3D" id="3.40.50.200">
    <property type="entry name" value="Peptidase S8/S53 domain"/>
    <property type="match status" value="1"/>
</dbReference>
<dbReference type="PROSITE" id="PS00138">
    <property type="entry name" value="SUBTILASE_SER"/>
    <property type="match status" value="1"/>
</dbReference>
<dbReference type="GO" id="GO:0005802">
    <property type="term" value="C:trans-Golgi network"/>
    <property type="evidence" value="ECO:0007669"/>
    <property type="project" value="TreeGrafter"/>
</dbReference>
<keyword evidence="19" id="KW-1185">Reference proteome</keyword>
<evidence type="ECO:0000256" key="8">
    <source>
        <dbReference type="ARBA" id="ARBA00022837"/>
    </source>
</evidence>
<dbReference type="EMBL" id="AVOT02004254">
    <property type="protein sequence ID" value="MBW0475823.1"/>
    <property type="molecule type" value="Genomic_DNA"/>
</dbReference>
<feature type="compositionally biased region" description="Basic and acidic residues" evidence="15">
    <location>
        <begin position="950"/>
        <end position="961"/>
    </location>
</feature>
<feature type="compositionally biased region" description="Polar residues" evidence="15">
    <location>
        <begin position="905"/>
        <end position="922"/>
    </location>
</feature>
<dbReference type="GO" id="GO:0016485">
    <property type="term" value="P:protein processing"/>
    <property type="evidence" value="ECO:0007669"/>
    <property type="project" value="TreeGrafter"/>
</dbReference>
<gene>
    <name evidence="18" type="ORF">O181_015538</name>
</gene>
<keyword evidence="11" id="KW-0865">Zymogen</keyword>
<protein>
    <recommendedName>
        <fullName evidence="17">P/Homo B domain-containing protein</fullName>
    </recommendedName>
</protein>
<dbReference type="Proteomes" id="UP000765509">
    <property type="component" value="Unassembled WGS sequence"/>
</dbReference>
<dbReference type="PROSITE" id="PS51829">
    <property type="entry name" value="P_HOMO_B"/>
    <property type="match status" value="1"/>
</dbReference>
<dbReference type="PROSITE" id="PS00137">
    <property type="entry name" value="SUBTILASE_HIS"/>
    <property type="match status" value="1"/>
</dbReference>
<evidence type="ECO:0000256" key="2">
    <source>
        <dbReference type="ARBA" id="ARBA00005325"/>
    </source>
</evidence>
<evidence type="ECO:0000256" key="3">
    <source>
        <dbReference type="ARBA" id="ARBA00022670"/>
    </source>
</evidence>
<dbReference type="FunFam" id="2.60.120.260:FF:000026">
    <property type="entry name" value="proprotein convertase subtilisin/kexin type 7"/>
    <property type="match status" value="1"/>
</dbReference>
<accession>A0A9Q3GQ24</accession>
<evidence type="ECO:0000256" key="4">
    <source>
        <dbReference type="ARBA" id="ARBA00022692"/>
    </source>
</evidence>
<feature type="transmembrane region" description="Helical" evidence="16">
    <location>
        <begin position="819"/>
        <end position="840"/>
    </location>
</feature>
<evidence type="ECO:0000256" key="12">
    <source>
        <dbReference type="ARBA" id="ARBA00023180"/>
    </source>
</evidence>
<evidence type="ECO:0000256" key="11">
    <source>
        <dbReference type="ARBA" id="ARBA00023145"/>
    </source>
</evidence>
<feature type="compositionally biased region" description="Basic and acidic residues" evidence="15">
    <location>
        <begin position="984"/>
        <end position="994"/>
    </location>
</feature>
<dbReference type="GO" id="GO:0004252">
    <property type="term" value="F:serine-type endopeptidase activity"/>
    <property type="evidence" value="ECO:0007669"/>
    <property type="project" value="UniProtKB-UniRule"/>
</dbReference>
<dbReference type="InterPro" id="IPR022398">
    <property type="entry name" value="Peptidase_S8_His-AS"/>
</dbReference>
<keyword evidence="8" id="KW-0106">Calcium</keyword>
<evidence type="ECO:0000256" key="6">
    <source>
        <dbReference type="ARBA" id="ARBA00022801"/>
    </source>
</evidence>
<dbReference type="PANTHER" id="PTHR42884">
    <property type="entry name" value="PROPROTEIN CONVERTASE SUBTILISIN/KEXIN-RELATED"/>
    <property type="match status" value="1"/>
</dbReference>
<keyword evidence="9 16" id="KW-1133">Transmembrane helix</keyword>
<dbReference type="InterPro" id="IPR023828">
    <property type="entry name" value="Peptidase_S8_Ser-AS"/>
</dbReference>
<comment type="caution">
    <text evidence="18">The sequence shown here is derived from an EMBL/GenBank/DDBJ whole genome shotgun (WGS) entry which is preliminary data.</text>
</comment>
<dbReference type="SUPFAM" id="SSF49785">
    <property type="entry name" value="Galactose-binding domain-like"/>
    <property type="match status" value="1"/>
</dbReference>
<reference evidence="18" key="1">
    <citation type="submission" date="2021-03" db="EMBL/GenBank/DDBJ databases">
        <title>Draft genome sequence of rust myrtle Austropuccinia psidii MF-1, a brazilian biotype.</title>
        <authorList>
            <person name="Quecine M.C."/>
            <person name="Pachon D.M.R."/>
            <person name="Bonatelli M.L."/>
            <person name="Correr F.H."/>
            <person name="Franceschini L.M."/>
            <person name="Leite T.F."/>
            <person name="Margarido G.R.A."/>
            <person name="Almeida C.A."/>
            <person name="Ferrarezi J.A."/>
            <person name="Labate C.A."/>
        </authorList>
    </citation>
    <scope>NUCLEOTIDE SEQUENCE</scope>
    <source>
        <strain evidence="18">MF-1</strain>
    </source>
</reference>
<evidence type="ECO:0000256" key="7">
    <source>
        <dbReference type="ARBA" id="ARBA00022825"/>
    </source>
</evidence>
<dbReference type="Pfam" id="PF01483">
    <property type="entry name" value="P_proprotein"/>
    <property type="match status" value="1"/>
</dbReference>